<dbReference type="GO" id="GO:0006508">
    <property type="term" value="P:proteolysis"/>
    <property type="evidence" value="ECO:0007669"/>
    <property type="project" value="UniProtKB-KW"/>
</dbReference>
<dbReference type="GeneID" id="72425143"/>
<proteinExistence type="predicted"/>
<feature type="transmembrane region" description="Helical" evidence="1">
    <location>
        <begin position="37"/>
        <end position="54"/>
    </location>
</feature>
<reference evidence="3 4" key="1">
    <citation type="submission" date="2012-04" db="EMBL/GenBank/DDBJ databases">
        <title>Complete genome of Rhodanobacter sp. 2APBS1.</title>
        <authorList>
            <consortium name="US DOE Joint Genome Institute"/>
            <person name="Huntemann M."/>
            <person name="Wei C.-L."/>
            <person name="Han J."/>
            <person name="Detter J.C."/>
            <person name="Han C."/>
            <person name="Tapia R."/>
            <person name="Munk A.C.C."/>
            <person name="Chen A."/>
            <person name="Krypides N."/>
            <person name="Mavromatis K."/>
            <person name="Markowitz V."/>
            <person name="Szeto E."/>
            <person name="Ivanova N."/>
            <person name="Mikhailova N."/>
            <person name="Ovchinnikova G."/>
            <person name="Pagani I."/>
            <person name="Pati A."/>
            <person name="Goodwin L."/>
            <person name="Peters L."/>
            <person name="Pitluck S."/>
            <person name="Woyke T."/>
            <person name="Prakash O."/>
            <person name="Elkins J."/>
            <person name="Brown S."/>
            <person name="Palumbo A."/>
            <person name="Hemme C."/>
            <person name="Zhou J."/>
            <person name="Watson D."/>
            <person name="Jardine P."/>
            <person name="Kostka J."/>
            <person name="Green S."/>
        </authorList>
    </citation>
    <scope>NUCLEOTIDE SEQUENCE [LARGE SCALE GENOMIC DNA]</scope>
    <source>
        <strain evidence="3 4">2APBS1</strain>
    </source>
</reference>
<accession>I4WHG5</accession>
<dbReference type="KEGG" id="rhd:R2APBS1_0171"/>
<dbReference type="InterPro" id="IPR003675">
    <property type="entry name" value="Rce1/LyrA-like_dom"/>
</dbReference>
<evidence type="ECO:0000313" key="3">
    <source>
        <dbReference type="EMBL" id="AGG87350.1"/>
    </source>
</evidence>
<dbReference type="HOGENOM" id="CLU_1407784_0_0_6"/>
<dbReference type="eggNOG" id="COG1266">
    <property type="taxonomic scope" value="Bacteria"/>
</dbReference>
<keyword evidence="3" id="KW-0645">Protease</keyword>
<feature type="transmembrane region" description="Helical" evidence="1">
    <location>
        <begin position="66"/>
        <end position="83"/>
    </location>
</feature>
<dbReference type="Proteomes" id="UP000011859">
    <property type="component" value="Chromosome"/>
</dbReference>
<keyword evidence="1" id="KW-0472">Membrane</keyword>
<feature type="transmembrane region" description="Helical" evidence="1">
    <location>
        <begin position="95"/>
        <end position="115"/>
    </location>
</feature>
<dbReference type="Pfam" id="PF02517">
    <property type="entry name" value="Rce1-like"/>
    <property type="match status" value="1"/>
</dbReference>
<name>I4WHG5_9GAMM</name>
<dbReference type="EMBL" id="CP003470">
    <property type="protein sequence ID" value="AGG87350.1"/>
    <property type="molecule type" value="Genomic_DNA"/>
</dbReference>
<feature type="domain" description="CAAX prenyl protease 2/Lysostaphin resistance protein A-like" evidence="2">
    <location>
        <begin position="96"/>
        <end position="183"/>
    </location>
</feature>
<sequence length="193" mass="21305" precursor="true">MRLRPNELDRYAFVIGLILTMAVGMASGWVRSSGHELLEAFVYVGATIGAFMLYPERVRITSTGGMLGAAGVVLGGFFFFLIYRHVRLEYASSEALFGFLALSALAIPVFEEKVVRQIMLDGARKRIGPYAGSLLCSLLFAWSHHGARLVFLVAFFISLVLCAMALKGVDTIQRSMFHGAYNLSLLAFEAFYK</sequence>
<accession>M4NA91</accession>
<keyword evidence="1" id="KW-0812">Transmembrane</keyword>
<keyword evidence="3" id="KW-0378">Hydrolase</keyword>
<dbReference type="PATRIC" id="fig|666685.9.peg.3544"/>
<dbReference type="GO" id="GO:0080120">
    <property type="term" value="P:CAAX-box protein maturation"/>
    <property type="evidence" value="ECO:0007669"/>
    <property type="project" value="UniProtKB-ARBA"/>
</dbReference>
<dbReference type="GO" id="GO:0004175">
    <property type="term" value="F:endopeptidase activity"/>
    <property type="evidence" value="ECO:0007669"/>
    <property type="project" value="UniProtKB-ARBA"/>
</dbReference>
<protein>
    <submittedName>
        <fullName evidence="3">CAAX amino terminal protease family</fullName>
    </submittedName>
</protein>
<feature type="transmembrane region" description="Helical" evidence="1">
    <location>
        <begin position="149"/>
        <end position="166"/>
    </location>
</feature>
<evidence type="ECO:0000259" key="2">
    <source>
        <dbReference type="Pfam" id="PF02517"/>
    </source>
</evidence>
<evidence type="ECO:0000256" key="1">
    <source>
        <dbReference type="SAM" id="Phobius"/>
    </source>
</evidence>
<dbReference type="AlphaFoldDB" id="I4WHG5"/>
<dbReference type="RefSeq" id="WP_007514303.1">
    <property type="nucleotide sequence ID" value="NC_020541.1"/>
</dbReference>
<organism evidence="3 4">
    <name type="scientific">Rhodanobacter denitrificans</name>
    <dbReference type="NCBI Taxonomy" id="666685"/>
    <lineage>
        <taxon>Bacteria</taxon>
        <taxon>Pseudomonadati</taxon>
        <taxon>Pseudomonadota</taxon>
        <taxon>Gammaproteobacteria</taxon>
        <taxon>Lysobacterales</taxon>
        <taxon>Rhodanobacteraceae</taxon>
        <taxon>Rhodanobacter</taxon>
    </lineage>
</organism>
<keyword evidence="1" id="KW-1133">Transmembrane helix</keyword>
<evidence type="ECO:0000313" key="4">
    <source>
        <dbReference type="Proteomes" id="UP000011859"/>
    </source>
</evidence>
<keyword evidence="4" id="KW-1185">Reference proteome</keyword>
<feature type="transmembrane region" description="Helical" evidence="1">
    <location>
        <begin position="12"/>
        <end position="31"/>
    </location>
</feature>
<gene>
    <name evidence="3" type="ORF">R2APBS1_0171</name>
</gene>